<gene>
    <name evidence="5" type="ORF">FDQ92_03685</name>
</gene>
<dbReference type="OrthoDB" id="733404at2"/>
<name>A0A4P8L6N3_9BACT</name>
<evidence type="ECO:0000256" key="1">
    <source>
        <dbReference type="ARBA" id="ARBA00022729"/>
    </source>
</evidence>
<keyword evidence="6" id="KW-1185">Reference proteome</keyword>
<dbReference type="Gene3D" id="2.40.10.10">
    <property type="entry name" value="Trypsin-like serine proteases"/>
    <property type="match status" value="1"/>
</dbReference>
<keyword evidence="3" id="KW-0106">Calcium</keyword>
<dbReference type="PROSITE" id="PS50240">
    <property type="entry name" value="TRYPSIN_DOM"/>
    <property type="match status" value="1"/>
</dbReference>
<sequence length="398" mass="42787">MTTTGYYTDARYRAYPGDGYDGVVRVSFGGYYGTGTLLYDGHAVLTSAHLFEGRTGTAYVTFQTPSGTQTVSTTKILQHPGYDAENSNNDLAIVWLPEAAPVDADRYEIYRESDEIGQVFTFSGYGGTGTGITGEIIPGGLIRHKAANQFDADAAELKDHLGPYMAWTPWPGTQLIADFDSGTSSNDALGQLIHRYDRGLGLYEGLIAQGDSGSPAFLQNKVAGVANYVATLSGGSIDPDVDDFINSSFGEIAACQRVSAHQQWIDQSLRAEYPNAPTRPEEVQKAVVEGDSGTTYAYFLLQFIGVRSDPNEILSVDYATRDGSALSGSDYLAVSGTLNLYPDENQAVMPVEIIGDSTPEPSESFYLDVFNPVGGSFGDGVVQLTAERTILNDDLWPA</sequence>
<dbReference type="GO" id="GO:0016020">
    <property type="term" value="C:membrane"/>
    <property type="evidence" value="ECO:0007669"/>
    <property type="project" value="InterPro"/>
</dbReference>
<dbReference type="GO" id="GO:0007154">
    <property type="term" value="P:cell communication"/>
    <property type="evidence" value="ECO:0007669"/>
    <property type="project" value="InterPro"/>
</dbReference>
<dbReference type="InterPro" id="IPR009003">
    <property type="entry name" value="Peptidase_S1_PA"/>
</dbReference>
<dbReference type="InterPro" id="IPR001254">
    <property type="entry name" value="Trypsin_dom"/>
</dbReference>
<evidence type="ECO:0000256" key="3">
    <source>
        <dbReference type="ARBA" id="ARBA00022837"/>
    </source>
</evidence>
<dbReference type="KEGG" id="dax:FDQ92_03685"/>
<dbReference type="EMBL" id="CP040098">
    <property type="protein sequence ID" value="QCQ23433.1"/>
    <property type="molecule type" value="Genomic_DNA"/>
</dbReference>
<dbReference type="Pfam" id="PF03160">
    <property type="entry name" value="Calx-beta"/>
    <property type="match status" value="1"/>
</dbReference>
<organism evidence="5 6">
    <name type="scientific">Desulfoglaeba alkanexedens ALDC</name>
    <dbReference type="NCBI Taxonomy" id="980445"/>
    <lineage>
        <taxon>Bacteria</taxon>
        <taxon>Pseudomonadati</taxon>
        <taxon>Thermodesulfobacteriota</taxon>
        <taxon>Syntrophobacteria</taxon>
        <taxon>Syntrophobacterales</taxon>
        <taxon>Syntrophobacteraceae</taxon>
        <taxon>Desulfoglaeba</taxon>
    </lineage>
</organism>
<keyword evidence="5" id="KW-0378">Hydrolase</keyword>
<proteinExistence type="predicted"/>
<dbReference type="InterPro" id="IPR003644">
    <property type="entry name" value="Calx_beta"/>
</dbReference>
<protein>
    <submittedName>
        <fullName evidence="5">Trypsin-like serine protease</fullName>
    </submittedName>
</protein>
<dbReference type="Proteomes" id="UP000298602">
    <property type="component" value="Chromosome"/>
</dbReference>
<evidence type="ECO:0000313" key="6">
    <source>
        <dbReference type="Proteomes" id="UP000298602"/>
    </source>
</evidence>
<accession>A0A4P8L6N3</accession>
<dbReference type="SUPFAM" id="SSF141072">
    <property type="entry name" value="CalX-like"/>
    <property type="match status" value="1"/>
</dbReference>
<dbReference type="Gene3D" id="2.60.40.2030">
    <property type="match status" value="1"/>
</dbReference>
<dbReference type="SUPFAM" id="SSF50494">
    <property type="entry name" value="Trypsin-like serine proteases"/>
    <property type="match status" value="1"/>
</dbReference>
<dbReference type="GO" id="GO:0004252">
    <property type="term" value="F:serine-type endopeptidase activity"/>
    <property type="evidence" value="ECO:0007669"/>
    <property type="project" value="InterPro"/>
</dbReference>
<reference evidence="5 6" key="1">
    <citation type="submission" date="2019-05" db="EMBL/GenBank/DDBJ databases">
        <title>The Complete Genome Sequence of the n-alkane-degrading Desulfoglaeba alkanexedens ALDC reveals multiple alkylsuccinate synthase gene clusters.</title>
        <authorList>
            <person name="Callaghan A.V."/>
            <person name="Davidova I.A."/>
            <person name="Duncan K.E."/>
            <person name="Morris B."/>
            <person name="McInerney M.J."/>
        </authorList>
    </citation>
    <scope>NUCLEOTIDE SEQUENCE [LARGE SCALE GENOMIC DNA]</scope>
    <source>
        <strain evidence="5 6">ALDC</strain>
    </source>
</reference>
<keyword evidence="1" id="KW-0732">Signal</keyword>
<evidence type="ECO:0000256" key="2">
    <source>
        <dbReference type="ARBA" id="ARBA00022737"/>
    </source>
</evidence>
<dbReference type="GO" id="GO:0006508">
    <property type="term" value="P:proteolysis"/>
    <property type="evidence" value="ECO:0007669"/>
    <property type="project" value="UniProtKB-KW"/>
</dbReference>
<evidence type="ECO:0000259" key="4">
    <source>
        <dbReference type="PROSITE" id="PS50240"/>
    </source>
</evidence>
<keyword evidence="2" id="KW-0677">Repeat</keyword>
<evidence type="ECO:0000313" key="5">
    <source>
        <dbReference type="EMBL" id="QCQ23433.1"/>
    </source>
</evidence>
<keyword evidence="5" id="KW-0645">Protease</keyword>
<dbReference type="InterPro" id="IPR043504">
    <property type="entry name" value="Peptidase_S1_PA_chymotrypsin"/>
</dbReference>
<reference evidence="5 6" key="2">
    <citation type="submission" date="2019-05" db="EMBL/GenBank/DDBJ databases">
        <authorList>
            <person name="Suflita J.M."/>
            <person name="Marks C.R."/>
        </authorList>
    </citation>
    <scope>NUCLEOTIDE SEQUENCE [LARGE SCALE GENOMIC DNA]</scope>
    <source>
        <strain evidence="5 6">ALDC</strain>
    </source>
</reference>
<dbReference type="InterPro" id="IPR038081">
    <property type="entry name" value="CalX-like_sf"/>
</dbReference>
<dbReference type="Pfam" id="PF00089">
    <property type="entry name" value="Trypsin"/>
    <property type="match status" value="1"/>
</dbReference>
<feature type="domain" description="Peptidase S1" evidence="4">
    <location>
        <begin position="2"/>
        <end position="270"/>
    </location>
</feature>
<dbReference type="AlphaFoldDB" id="A0A4P8L6N3"/>